<name>A0A511MBY0_9NOCA</name>
<dbReference type="EMBL" id="BJXA01000014">
    <property type="protein sequence ID" value="GEM38164.1"/>
    <property type="molecule type" value="Genomic_DNA"/>
</dbReference>
<reference evidence="1 2" key="1">
    <citation type="submission" date="2019-07" db="EMBL/GenBank/DDBJ databases">
        <title>Whole genome shotgun sequence of Nocardia ninae NBRC 108245.</title>
        <authorList>
            <person name="Hosoyama A."/>
            <person name="Uohara A."/>
            <person name="Ohji S."/>
            <person name="Ichikawa N."/>
        </authorList>
    </citation>
    <scope>NUCLEOTIDE SEQUENCE [LARGE SCALE GENOMIC DNA]</scope>
    <source>
        <strain evidence="1 2">NBRC 108245</strain>
    </source>
</reference>
<evidence type="ECO:0000313" key="2">
    <source>
        <dbReference type="Proteomes" id="UP000321424"/>
    </source>
</evidence>
<sequence>MVDSTPFRKAMARHRGSSLVEELLRSSLWAADAQYFPEAHPRLIVDSDDGVSARDARKIALALTNATGLFAHHRLSPHITRTTHDLDPSLVPELTRLVMTPHMMVFGLPPEPRTADLPPDTIAASSVRAALELCQTLPSKADDWLTVETLQSLPSTLRTAIGLVISVIAETNRSLGIEIQSSIGEDRSLVTCEHALALLNSPLLDDSLAKETITSTGILDASRTSRRTFYLVSPDDPGDSDIYGSVVESALPCIPPLLGRKVTALIGSSMYRTAEGQIQASYRLLSVAPEDGRWDCMPR</sequence>
<proteinExistence type="predicted"/>
<comment type="caution">
    <text evidence="1">The sequence shown here is derived from an EMBL/GenBank/DDBJ whole genome shotgun (WGS) entry which is preliminary data.</text>
</comment>
<evidence type="ECO:0000313" key="1">
    <source>
        <dbReference type="EMBL" id="GEM38164.1"/>
    </source>
</evidence>
<gene>
    <name evidence="1" type="ORF">NN4_26830</name>
</gene>
<protein>
    <submittedName>
        <fullName evidence="1">Uncharacterized protein</fullName>
    </submittedName>
</protein>
<accession>A0A511MBY0</accession>
<organism evidence="1 2">
    <name type="scientific">Nocardia ninae NBRC 108245</name>
    <dbReference type="NCBI Taxonomy" id="1210091"/>
    <lineage>
        <taxon>Bacteria</taxon>
        <taxon>Bacillati</taxon>
        <taxon>Actinomycetota</taxon>
        <taxon>Actinomycetes</taxon>
        <taxon>Mycobacteriales</taxon>
        <taxon>Nocardiaceae</taxon>
        <taxon>Nocardia</taxon>
    </lineage>
</organism>
<keyword evidence="2" id="KW-1185">Reference proteome</keyword>
<dbReference type="AlphaFoldDB" id="A0A511MBY0"/>
<dbReference type="RefSeq" id="WP_147130212.1">
    <property type="nucleotide sequence ID" value="NZ_BJXA01000014.1"/>
</dbReference>
<dbReference type="OrthoDB" id="4743270at2"/>
<dbReference type="Proteomes" id="UP000321424">
    <property type="component" value="Unassembled WGS sequence"/>
</dbReference>